<feature type="compositionally biased region" description="Basic and acidic residues" evidence="1">
    <location>
        <begin position="61"/>
        <end position="74"/>
    </location>
</feature>
<proteinExistence type="predicted"/>
<name>A0AAW1S6X2_9CHLO</name>
<gene>
    <name evidence="2" type="ORF">WJX74_006186</name>
</gene>
<reference evidence="2 3" key="1">
    <citation type="journal article" date="2024" name="Nat. Commun.">
        <title>Phylogenomics reveals the evolutionary origins of lichenization in chlorophyte algae.</title>
        <authorList>
            <person name="Puginier C."/>
            <person name="Libourel C."/>
            <person name="Otte J."/>
            <person name="Skaloud P."/>
            <person name="Haon M."/>
            <person name="Grisel S."/>
            <person name="Petersen M."/>
            <person name="Berrin J.G."/>
            <person name="Delaux P.M."/>
            <person name="Dal Grande F."/>
            <person name="Keller J."/>
        </authorList>
    </citation>
    <scope>NUCLEOTIDE SEQUENCE [LARGE SCALE GENOMIC DNA]</scope>
    <source>
        <strain evidence="2 3">SAG 2145</strain>
    </source>
</reference>
<sequence>MLEALQGLPSRGTLQQESGIPVVLQPAPKRYLADHQTAPPETQKLEAKTTTELLVSLQQNKKREAAKQKQESGKRPASGNAEPGPSSKRQQTEKDASKPTTDGQPNHQTLQYTIQQLQTKNLKELMEIVKAKGGTVKGRKDQLITRIVGLQKGKQKA</sequence>
<organism evidence="2 3">
    <name type="scientific">Apatococcus lobatus</name>
    <dbReference type="NCBI Taxonomy" id="904363"/>
    <lineage>
        <taxon>Eukaryota</taxon>
        <taxon>Viridiplantae</taxon>
        <taxon>Chlorophyta</taxon>
        <taxon>core chlorophytes</taxon>
        <taxon>Trebouxiophyceae</taxon>
        <taxon>Chlorellales</taxon>
        <taxon>Chlorellaceae</taxon>
        <taxon>Apatococcus</taxon>
    </lineage>
</organism>
<dbReference type="Proteomes" id="UP001438707">
    <property type="component" value="Unassembled WGS sequence"/>
</dbReference>
<feature type="compositionally biased region" description="Polar residues" evidence="1">
    <location>
        <begin position="98"/>
        <end position="107"/>
    </location>
</feature>
<evidence type="ECO:0000256" key="1">
    <source>
        <dbReference type="SAM" id="MobiDB-lite"/>
    </source>
</evidence>
<feature type="region of interest" description="Disordered" evidence="1">
    <location>
        <begin position="1"/>
        <end position="111"/>
    </location>
</feature>
<dbReference type="AlphaFoldDB" id="A0AAW1S6X2"/>
<keyword evidence="3" id="KW-1185">Reference proteome</keyword>
<accession>A0AAW1S6X2</accession>
<feature type="compositionally biased region" description="Polar residues" evidence="1">
    <location>
        <begin position="50"/>
        <end position="59"/>
    </location>
</feature>
<dbReference type="EMBL" id="JALJOS010000003">
    <property type="protein sequence ID" value="KAK9841461.1"/>
    <property type="molecule type" value="Genomic_DNA"/>
</dbReference>
<comment type="caution">
    <text evidence="2">The sequence shown here is derived from an EMBL/GenBank/DDBJ whole genome shotgun (WGS) entry which is preliminary data.</text>
</comment>
<protein>
    <recommendedName>
        <fullName evidence="4">DET1- and DDB1-associated protein 1</fullName>
    </recommendedName>
</protein>
<evidence type="ECO:0008006" key="4">
    <source>
        <dbReference type="Google" id="ProtNLM"/>
    </source>
</evidence>
<evidence type="ECO:0000313" key="3">
    <source>
        <dbReference type="Proteomes" id="UP001438707"/>
    </source>
</evidence>
<evidence type="ECO:0000313" key="2">
    <source>
        <dbReference type="EMBL" id="KAK9841461.1"/>
    </source>
</evidence>